<keyword evidence="2" id="KW-1185">Reference proteome</keyword>
<comment type="caution">
    <text evidence="1">The sequence shown here is derived from an EMBL/GenBank/DDBJ whole genome shotgun (WGS) entry which is preliminary data.</text>
</comment>
<organism evidence="1 2">
    <name type="scientific">Hygrophoropsis aurantiaca</name>
    <dbReference type="NCBI Taxonomy" id="72124"/>
    <lineage>
        <taxon>Eukaryota</taxon>
        <taxon>Fungi</taxon>
        <taxon>Dikarya</taxon>
        <taxon>Basidiomycota</taxon>
        <taxon>Agaricomycotina</taxon>
        <taxon>Agaricomycetes</taxon>
        <taxon>Agaricomycetidae</taxon>
        <taxon>Boletales</taxon>
        <taxon>Coniophorineae</taxon>
        <taxon>Hygrophoropsidaceae</taxon>
        <taxon>Hygrophoropsis</taxon>
    </lineage>
</organism>
<protein>
    <submittedName>
        <fullName evidence="1">Uncharacterized protein</fullName>
    </submittedName>
</protein>
<sequence length="78" mass="8871">MQAKVPYLIFIGVSIIIPFGHCHSRVYNDLLPRAFTSLARHTSALHCLFLQWVKTSCELRFTALDALCMGYEGDAWLI</sequence>
<dbReference type="Proteomes" id="UP000790377">
    <property type="component" value="Unassembled WGS sequence"/>
</dbReference>
<proteinExistence type="predicted"/>
<name>A0ACB8AJ37_9AGAM</name>
<gene>
    <name evidence="1" type="ORF">BJ138DRAFT_1148175</name>
</gene>
<reference evidence="1" key="1">
    <citation type="journal article" date="2021" name="New Phytol.">
        <title>Evolutionary innovations through gain and loss of genes in the ectomycorrhizal Boletales.</title>
        <authorList>
            <person name="Wu G."/>
            <person name="Miyauchi S."/>
            <person name="Morin E."/>
            <person name="Kuo A."/>
            <person name="Drula E."/>
            <person name="Varga T."/>
            <person name="Kohler A."/>
            <person name="Feng B."/>
            <person name="Cao Y."/>
            <person name="Lipzen A."/>
            <person name="Daum C."/>
            <person name="Hundley H."/>
            <person name="Pangilinan J."/>
            <person name="Johnson J."/>
            <person name="Barry K."/>
            <person name="LaButti K."/>
            <person name="Ng V."/>
            <person name="Ahrendt S."/>
            <person name="Min B."/>
            <person name="Choi I.G."/>
            <person name="Park H."/>
            <person name="Plett J.M."/>
            <person name="Magnuson J."/>
            <person name="Spatafora J.W."/>
            <person name="Nagy L.G."/>
            <person name="Henrissat B."/>
            <person name="Grigoriev I.V."/>
            <person name="Yang Z.L."/>
            <person name="Xu J."/>
            <person name="Martin F.M."/>
        </authorList>
    </citation>
    <scope>NUCLEOTIDE SEQUENCE</scope>
    <source>
        <strain evidence="1">ATCC 28755</strain>
    </source>
</reference>
<dbReference type="EMBL" id="MU267649">
    <property type="protein sequence ID" value="KAH7912557.1"/>
    <property type="molecule type" value="Genomic_DNA"/>
</dbReference>
<accession>A0ACB8AJ37</accession>
<evidence type="ECO:0000313" key="1">
    <source>
        <dbReference type="EMBL" id="KAH7912557.1"/>
    </source>
</evidence>
<evidence type="ECO:0000313" key="2">
    <source>
        <dbReference type="Proteomes" id="UP000790377"/>
    </source>
</evidence>